<accession>A0ABS6QFW1</accession>
<keyword evidence="2" id="KW-1133">Transmembrane helix</keyword>
<dbReference type="Proteomes" id="UP000609530">
    <property type="component" value="Unassembled WGS sequence"/>
</dbReference>
<feature type="coiled-coil region" evidence="1">
    <location>
        <begin position="44"/>
        <end position="71"/>
    </location>
</feature>
<name>A0ABS6QFW1_9PSED</name>
<proteinExistence type="predicted"/>
<comment type="caution">
    <text evidence="3">The sequence shown here is derived from an EMBL/GenBank/DDBJ whole genome shotgun (WGS) entry which is preliminary data.</text>
</comment>
<organism evidence="3 4">
    <name type="scientific">Pseudomonas oryzicola</name>
    <dbReference type="NCBI Taxonomy" id="485876"/>
    <lineage>
        <taxon>Bacteria</taxon>
        <taxon>Pseudomonadati</taxon>
        <taxon>Pseudomonadota</taxon>
        <taxon>Gammaproteobacteria</taxon>
        <taxon>Pseudomonadales</taxon>
        <taxon>Pseudomonadaceae</taxon>
        <taxon>Pseudomonas</taxon>
    </lineage>
</organism>
<evidence type="ECO:0000256" key="2">
    <source>
        <dbReference type="SAM" id="Phobius"/>
    </source>
</evidence>
<evidence type="ECO:0000256" key="1">
    <source>
        <dbReference type="SAM" id="Coils"/>
    </source>
</evidence>
<dbReference type="EMBL" id="JABWRZ020000002">
    <property type="protein sequence ID" value="MBV4493094.1"/>
    <property type="molecule type" value="Genomic_DNA"/>
</dbReference>
<keyword evidence="4" id="KW-1185">Reference proteome</keyword>
<evidence type="ECO:0000313" key="4">
    <source>
        <dbReference type="Proteomes" id="UP000609530"/>
    </source>
</evidence>
<feature type="transmembrane region" description="Helical" evidence="2">
    <location>
        <begin position="90"/>
        <end position="120"/>
    </location>
</feature>
<sequence length="166" mass="18815">MEKLIASIQDFPVIVQGAMGSALFALLTYMGQRIAAYCFDSFRANSKKTRIRQLKEQLVRLRALRAEDDAEKAYYTSLLWLRASRHIVKALIWITFGLAFESVAGTFSAVGYIGAFYYLFLALNIVKPIGYDGDIDKKIKEIRAEIEGLTDSYLALEKAEIREKTK</sequence>
<protein>
    <recommendedName>
        <fullName evidence="5">DUF2721 domain-containing protein</fullName>
    </recommendedName>
</protein>
<gene>
    <name evidence="3" type="ORF">HU760_021110</name>
</gene>
<keyword evidence="2" id="KW-0472">Membrane</keyword>
<keyword evidence="1" id="KW-0175">Coiled coil</keyword>
<reference evidence="3 4" key="1">
    <citation type="journal article" date="2020" name="Microorganisms">
        <title>Reliable Identification of Environmental Pseudomonas Isolates Using the rpoD Gene.</title>
        <authorList>
            <consortium name="The Broad Institute Genome Sequencing Platform"/>
            <person name="Girard L."/>
            <person name="Lood C."/>
            <person name="Rokni-Zadeh H."/>
            <person name="van Noort V."/>
            <person name="Lavigne R."/>
            <person name="De Mot R."/>
        </authorList>
    </citation>
    <scope>NUCLEOTIDE SEQUENCE [LARGE SCALE GENOMIC DNA]</scope>
    <source>
        <strain evidence="3 4">RD9SR1</strain>
    </source>
</reference>
<keyword evidence="2" id="KW-0812">Transmembrane</keyword>
<dbReference type="RefSeq" id="WP_186673970.1">
    <property type="nucleotide sequence ID" value="NZ_JABWRZ020000002.1"/>
</dbReference>
<evidence type="ECO:0008006" key="5">
    <source>
        <dbReference type="Google" id="ProtNLM"/>
    </source>
</evidence>
<evidence type="ECO:0000313" key="3">
    <source>
        <dbReference type="EMBL" id="MBV4493094.1"/>
    </source>
</evidence>